<organism evidence="1 2">
    <name type="scientific">Paenibacillus odorifer</name>
    <dbReference type="NCBI Taxonomy" id="189426"/>
    <lineage>
        <taxon>Bacteria</taxon>
        <taxon>Bacillati</taxon>
        <taxon>Bacillota</taxon>
        <taxon>Bacilli</taxon>
        <taxon>Bacillales</taxon>
        <taxon>Paenibacillaceae</taxon>
        <taxon>Paenibacillus</taxon>
    </lineage>
</organism>
<proteinExistence type="predicted"/>
<protein>
    <recommendedName>
        <fullName evidence="3">Restriction endonuclease</fullName>
    </recommendedName>
</protein>
<dbReference type="EMBL" id="MPVP01000474">
    <property type="protein sequence ID" value="OMD05141.1"/>
    <property type="molecule type" value="Genomic_DNA"/>
</dbReference>
<evidence type="ECO:0000313" key="2">
    <source>
        <dbReference type="Proteomes" id="UP000187158"/>
    </source>
</evidence>
<evidence type="ECO:0000313" key="1">
    <source>
        <dbReference type="EMBL" id="OMD05141.1"/>
    </source>
</evidence>
<accession>A0ABX3GEI8</accession>
<name>A0ABX3GEI8_9BACL</name>
<keyword evidence="2" id="KW-1185">Reference proteome</keyword>
<dbReference type="Proteomes" id="UP000187158">
    <property type="component" value="Unassembled WGS sequence"/>
</dbReference>
<dbReference type="RefSeq" id="WP_076220720.1">
    <property type="nucleotide sequence ID" value="NZ_MPVP01000474.1"/>
</dbReference>
<sequence length="210" mass="24508">MYSDRIKEIVDLSYHLLTRKIVNKSIHIDNEATFQLELAYILKSVGQLYQFGLDEKFSLQLETYLPLSSISKKSNSNRARIDILLKFGDSTTSTTCAIELKFFKKANHREPNNRYDVFKDLSNLEMYRDVGIDLCYFMIGTDHSHYVNQPQFSLDTAAFDFRDGSSYHADTELVYDTAIPYGLPISLKNSYLFKWDIFEEEQQFFLKIPV</sequence>
<gene>
    <name evidence="1" type="ORF">BSO21_31640</name>
</gene>
<evidence type="ECO:0008006" key="3">
    <source>
        <dbReference type="Google" id="ProtNLM"/>
    </source>
</evidence>
<comment type="caution">
    <text evidence="1">The sequence shown here is derived from an EMBL/GenBank/DDBJ whole genome shotgun (WGS) entry which is preliminary data.</text>
</comment>
<reference evidence="1 2" key="1">
    <citation type="submission" date="2016-11" db="EMBL/GenBank/DDBJ databases">
        <title>Paenibacillus species isolates.</title>
        <authorList>
            <person name="Beno S.M."/>
        </authorList>
    </citation>
    <scope>NUCLEOTIDE SEQUENCE [LARGE SCALE GENOMIC DNA]</scope>
    <source>
        <strain evidence="1 2">FSL H7-0433</strain>
    </source>
</reference>